<dbReference type="AlphaFoldDB" id="A0A804HYH9"/>
<protein>
    <submittedName>
        <fullName evidence="1">(wild Malaysian banana) hypothetical protein</fullName>
    </submittedName>
</protein>
<name>A0A804HYH9_MUSAM</name>
<dbReference type="EnsemblPlants" id="Ma02_t02470.1">
    <property type="protein sequence ID" value="Ma02_p02470.1"/>
    <property type="gene ID" value="Ma02_g02470"/>
</dbReference>
<reference evidence="1" key="1">
    <citation type="submission" date="2021-03" db="EMBL/GenBank/DDBJ databases">
        <authorList>
            <consortium name="Genoscope - CEA"/>
            <person name="William W."/>
        </authorList>
    </citation>
    <scope>NUCLEOTIDE SEQUENCE</scope>
    <source>
        <strain evidence="1">Doubled-haploid Pahang</strain>
    </source>
</reference>
<dbReference type="Proteomes" id="UP000012960">
    <property type="component" value="Unplaced"/>
</dbReference>
<reference evidence="2" key="2">
    <citation type="submission" date="2021-05" db="UniProtKB">
        <authorList>
            <consortium name="EnsemblPlants"/>
        </authorList>
    </citation>
    <scope>IDENTIFICATION</scope>
    <source>
        <strain evidence="2">subsp. malaccensis</strain>
    </source>
</reference>
<proteinExistence type="predicted"/>
<evidence type="ECO:0000313" key="1">
    <source>
        <dbReference type="EMBL" id="CAG1860883.1"/>
    </source>
</evidence>
<organism evidence="2 3">
    <name type="scientific">Musa acuminata subsp. malaccensis</name>
    <name type="common">Wild banana</name>
    <name type="synonym">Musa malaccensis</name>
    <dbReference type="NCBI Taxonomy" id="214687"/>
    <lineage>
        <taxon>Eukaryota</taxon>
        <taxon>Viridiplantae</taxon>
        <taxon>Streptophyta</taxon>
        <taxon>Embryophyta</taxon>
        <taxon>Tracheophyta</taxon>
        <taxon>Spermatophyta</taxon>
        <taxon>Magnoliopsida</taxon>
        <taxon>Liliopsida</taxon>
        <taxon>Zingiberales</taxon>
        <taxon>Musaceae</taxon>
        <taxon>Musa</taxon>
    </lineage>
</organism>
<evidence type="ECO:0000313" key="2">
    <source>
        <dbReference type="EnsemblPlants" id="Ma02_p02470.1"/>
    </source>
</evidence>
<dbReference type="EMBL" id="HG996467">
    <property type="protein sequence ID" value="CAG1860883.1"/>
    <property type="molecule type" value="Genomic_DNA"/>
</dbReference>
<dbReference type="Gramene" id="Ma02_t02470.1">
    <property type="protein sequence ID" value="Ma02_p02470.1"/>
    <property type="gene ID" value="Ma02_g02470"/>
</dbReference>
<evidence type="ECO:0000313" key="3">
    <source>
        <dbReference type="Proteomes" id="UP000012960"/>
    </source>
</evidence>
<sequence>MLIHINLLDFVSLHFKEVHAIPSIQNIWNRVLIQSALILHIDIFFWRAKPFVRFPALVYMHTEVLIIPLLPCNKHFGFGLYFHCIYLLSPCNNLTFCANFLNK</sequence>
<dbReference type="InParanoid" id="A0A804HYH9"/>
<keyword evidence="3" id="KW-1185">Reference proteome</keyword>
<gene>
    <name evidence="1" type="ORF">GSMUA_57770.1</name>
</gene>
<accession>A0A804HYH9</accession>